<proteinExistence type="inferred from homology"/>
<feature type="transmembrane region" description="Helical" evidence="10">
    <location>
        <begin position="156"/>
        <end position="173"/>
    </location>
</feature>
<feature type="transmembrane region" description="Helical" evidence="10">
    <location>
        <begin position="215"/>
        <end position="243"/>
    </location>
</feature>
<feature type="transmembrane region" description="Helical" evidence="10">
    <location>
        <begin position="103"/>
        <end position="124"/>
    </location>
</feature>
<sequence length="505" mass="56269">MILETLWRWRVALMATGVGLLAAMMRFLGLGFPTDLVFDEVFYARGAYSLVTLGFEGDWGGDNQDFANGDYSQLSPAGDYVVHPLIGKLLIGVGIELFGPTPFGWRFMGALLGTATVVIVALVARHLLHSTLWGAVAGVLLAIDGVHVVLSRAALLDIYLTFFVVVGFALLVVDRSRTRQRLAARADAARAERGQAPGSLLAGAGPRTGIRWWRLAAIVALSLSVGVKWSGLWFMAAFLVMSVVSDMVDRREAGVERWFVGGFIRAVPAFLVTVTVLPAVYLASWLPWFRAEESYGRRWAEEHPGEGVTWLPDSLRSLVQYHHQMWDFHRTLDSPHNYESNPFLWLLQWRPTAFHFDDAPDAACGAERCVTAIHAIGHPMIWWAGVLVLLYALWRVVRRRDMLAATLAVGVLAGWLPWLPYAHRTIFGFYTVSIAPFMVLLLVWGLARVARPERLGGEWSRRGSLLVGAFVAAALLMAGFFTPIWTGVPIPFEYWQLHMWLPSWV</sequence>
<dbReference type="Pfam" id="PF02366">
    <property type="entry name" value="PMT"/>
    <property type="match status" value="1"/>
</dbReference>
<dbReference type="InterPro" id="IPR027005">
    <property type="entry name" value="PMT-like"/>
</dbReference>
<evidence type="ECO:0000259" key="11">
    <source>
        <dbReference type="Pfam" id="PF02366"/>
    </source>
</evidence>
<keyword evidence="7 10" id="KW-1133">Transmembrane helix</keyword>
<evidence type="ECO:0000259" key="12">
    <source>
        <dbReference type="Pfam" id="PF16192"/>
    </source>
</evidence>
<evidence type="ECO:0000256" key="10">
    <source>
        <dbReference type="RuleBase" id="RU367007"/>
    </source>
</evidence>
<feature type="transmembrane region" description="Helical" evidence="10">
    <location>
        <begin position="263"/>
        <end position="288"/>
    </location>
</feature>
<evidence type="ECO:0000313" key="13">
    <source>
        <dbReference type="EMBL" id="MDN4480084.1"/>
    </source>
</evidence>
<dbReference type="RefSeq" id="WP_301141364.1">
    <property type="nucleotide sequence ID" value="NZ_JAUHQA010000001.1"/>
</dbReference>
<dbReference type="EC" id="2.4.1.-" evidence="10"/>
<keyword evidence="4 10" id="KW-0328">Glycosyltransferase</keyword>
<evidence type="ECO:0000256" key="3">
    <source>
        <dbReference type="ARBA" id="ARBA00007222"/>
    </source>
</evidence>
<dbReference type="PANTHER" id="PTHR10050:SF46">
    <property type="entry name" value="PROTEIN O-MANNOSYL-TRANSFERASE 2"/>
    <property type="match status" value="1"/>
</dbReference>
<comment type="caution">
    <text evidence="13">The sequence shown here is derived from an EMBL/GenBank/DDBJ whole genome shotgun (WGS) entry which is preliminary data.</text>
</comment>
<gene>
    <name evidence="13" type="ORF">QQX02_03990</name>
</gene>
<dbReference type="Proteomes" id="UP001172708">
    <property type="component" value="Unassembled WGS sequence"/>
</dbReference>
<keyword evidence="5 10" id="KW-0808">Transferase</keyword>
<dbReference type="PANTHER" id="PTHR10050">
    <property type="entry name" value="DOLICHYL-PHOSPHATE-MANNOSE--PROTEIN MANNOSYLTRANSFERASE"/>
    <property type="match status" value="1"/>
</dbReference>
<evidence type="ECO:0000256" key="5">
    <source>
        <dbReference type="ARBA" id="ARBA00022679"/>
    </source>
</evidence>
<dbReference type="InterPro" id="IPR003342">
    <property type="entry name" value="ArnT-like_N"/>
</dbReference>
<evidence type="ECO:0000256" key="8">
    <source>
        <dbReference type="ARBA" id="ARBA00023136"/>
    </source>
</evidence>
<keyword evidence="10" id="KW-1003">Cell membrane</keyword>
<evidence type="ECO:0000256" key="6">
    <source>
        <dbReference type="ARBA" id="ARBA00022692"/>
    </source>
</evidence>
<name>A0ABT8GFF1_9MICO</name>
<comment type="similarity">
    <text evidence="3 10">Belongs to the glycosyltransferase 39 family.</text>
</comment>
<comment type="function">
    <text evidence="10">Protein O-mannosyltransferase that catalyzes the transfer of a single mannose residue from a polyprenol phospho-mannosyl lipidic donor to the hydroxyl group of selected serine and threonine residues in acceptor proteins.</text>
</comment>
<reference evidence="13" key="1">
    <citation type="submission" date="2023-06" db="EMBL/GenBank/DDBJ databases">
        <title>Egi l300058.</title>
        <authorList>
            <person name="Gao L."/>
            <person name="Fang B.-Z."/>
            <person name="Li W.-J."/>
        </authorList>
    </citation>
    <scope>NUCLEOTIDE SEQUENCE</scope>
    <source>
        <strain evidence="13">EGI L300058</strain>
    </source>
</reference>
<feature type="transmembrane region" description="Helical" evidence="10">
    <location>
        <begin position="131"/>
        <end position="150"/>
    </location>
</feature>
<evidence type="ECO:0000256" key="2">
    <source>
        <dbReference type="ARBA" id="ARBA00004922"/>
    </source>
</evidence>
<accession>A0ABT8GFF1</accession>
<feature type="transmembrane region" description="Helical" evidence="10">
    <location>
        <begin position="427"/>
        <end position="444"/>
    </location>
</feature>
<comment type="pathway">
    <text evidence="2 10">Protein modification; protein glycosylation.</text>
</comment>
<dbReference type="Pfam" id="PF16192">
    <property type="entry name" value="PMT_4TMC"/>
    <property type="match status" value="1"/>
</dbReference>
<dbReference type="InterPro" id="IPR032421">
    <property type="entry name" value="PMT_4TMC"/>
</dbReference>
<dbReference type="EMBL" id="JAUHQA010000001">
    <property type="protein sequence ID" value="MDN4480084.1"/>
    <property type="molecule type" value="Genomic_DNA"/>
</dbReference>
<feature type="transmembrane region" description="Helical" evidence="10">
    <location>
        <begin position="12"/>
        <end position="32"/>
    </location>
</feature>
<feature type="transmembrane region" description="Helical" evidence="10">
    <location>
        <begin position="402"/>
        <end position="421"/>
    </location>
</feature>
<feature type="transmembrane region" description="Helical" evidence="10">
    <location>
        <begin position="465"/>
        <end position="485"/>
    </location>
</feature>
<keyword evidence="14" id="KW-1185">Reference proteome</keyword>
<keyword evidence="6 10" id="KW-0812">Transmembrane</keyword>
<keyword evidence="8 10" id="KW-0472">Membrane</keyword>
<protein>
    <recommendedName>
        <fullName evidence="9 10">Polyprenol-phosphate-mannose--protein mannosyltransferase</fullName>
        <ecNumber evidence="10">2.4.1.-</ecNumber>
    </recommendedName>
</protein>
<evidence type="ECO:0000256" key="4">
    <source>
        <dbReference type="ARBA" id="ARBA00022676"/>
    </source>
</evidence>
<feature type="domain" description="Protein O-mannosyl-transferase C-terminal four TM" evidence="12">
    <location>
        <begin position="316"/>
        <end position="504"/>
    </location>
</feature>
<evidence type="ECO:0000256" key="9">
    <source>
        <dbReference type="ARBA" id="ARBA00093617"/>
    </source>
</evidence>
<evidence type="ECO:0000256" key="1">
    <source>
        <dbReference type="ARBA" id="ARBA00004127"/>
    </source>
</evidence>
<organism evidence="13 14">
    <name type="scientific">Demequina muriae</name>
    <dbReference type="NCBI Taxonomy" id="3051664"/>
    <lineage>
        <taxon>Bacteria</taxon>
        <taxon>Bacillati</taxon>
        <taxon>Actinomycetota</taxon>
        <taxon>Actinomycetes</taxon>
        <taxon>Micrococcales</taxon>
        <taxon>Demequinaceae</taxon>
        <taxon>Demequina</taxon>
    </lineage>
</organism>
<evidence type="ECO:0000313" key="14">
    <source>
        <dbReference type="Proteomes" id="UP001172708"/>
    </source>
</evidence>
<evidence type="ECO:0000256" key="7">
    <source>
        <dbReference type="ARBA" id="ARBA00022989"/>
    </source>
</evidence>
<feature type="domain" description="ArnT-like N-terminal" evidence="11">
    <location>
        <begin position="103"/>
        <end position="174"/>
    </location>
</feature>
<comment type="subcellular location">
    <subcellularLocation>
        <location evidence="10">Cell membrane</location>
    </subcellularLocation>
    <subcellularLocation>
        <location evidence="1">Endomembrane system</location>
        <topology evidence="1">Multi-pass membrane protein</topology>
    </subcellularLocation>
</comment>